<keyword evidence="1" id="KW-0812">Transmembrane</keyword>
<feature type="transmembrane region" description="Helical" evidence="1">
    <location>
        <begin position="6"/>
        <end position="23"/>
    </location>
</feature>
<evidence type="ECO:0000313" key="3">
    <source>
        <dbReference type="Proteomes" id="UP000054624"/>
    </source>
</evidence>
<dbReference type="STRING" id="1777137.AWB76_04085"/>
<dbReference type="RefSeq" id="WP_157696166.1">
    <property type="nucleotide sequence ID" value="NZ_FCOI02000013.1"/>
</dbReference>
<accession>A0A158BDZ4</accession>
<name>A0A158BDZ4_9BURK</name>
<reference evidence="3" key="1">
    <citation type="submission" date="2016-01" db="EMBL/GenBank/DDBJ databases">
        <authorList>
            <person name="Peeters Charlotte."/>
        </authorList>
    </citation>
    <scope>NUCLEOTIDE SEQUENCE [LARGE SCALE GENOMIC DNA]</scope>
</reference>
<proteinExistence type="predicted"/>
<dbReference type="Proteomes" id="UP000054624">
    <property type="component" value="Unassembled WGS sequence"/>
</dbReference>
<dbReference type="AlphaFoldDB" id="A0A158BDZ4"/>
<sequence length="49" mass="5241">MESSLLMNVGGMVLAAGVTYGAIRADLKNLHERIALLEKIVFKPLTKGA</sequence>
<keyword evidence="3" id="KW-1185">Reference proteome</keyword>
<protein>
    <submittedName>
        <fullName evidence="2">Uncharacterized protein</fullName>
    </submittedName>
</protein>
<evidence type="ECO:0000313" key="2">
    <source>
        <dbReference type="EMBL" id="SAK68305.1"/>
    </source>
</evidence>
<keyword evidence="1" id="KW-1133">Transmembrane helix</keyword>
<dbReference type="EMBL" id="FCOI02000013">
    <property type="protein sequence ID" value="SAK68305.1"/>
    <property type="molecule type" value="Genomic_DNA"/>
</dbReference>
<organism evidence="2 3">
    <name type="scientific">Caballeronia temeraria</name>
    <dbReference type="NCBI Taxonomy" id="1777137"/>
    <lineage>
        <taxon>Bacteria</taxon>
        <taxon>Pseudomonadati</taxon>
        <taxon>Pseudomonadota</taxon>
        <taxon>Betaproteobacteria</taxon>
        <taxon>Burkholderiales</taxon>
        <taxon>Burkholderiaceae</taxon>
        <taxon>Caballeronia</taxon>
    </lineage>
</organism>
<gene>
    <name evidence="2" type="ORF">AWB76_04085</name>
</gene>
<evidence type="ECO:0000256" key="1">
    <source>
        <dbReference type="SAM" id="Phobius"/>
    </source>
</evidence>
<keyword evidence="1" id="KW-0472">Membrane</keyword>